<protein>
    <submittedName>
        <fullName evidence="1">Uncharacterized protein</fullName>
    </submittedName>
</protein>
<gene>
    <name evidence="1" type="ORF">LCGC14_0539140</name>
</gene>
<reference evidence="1" key="1">
    <citation type="journal article" date="2015" name="Nature">
        <title>Complex archaea that bridge the gap between prokaryotes and eukaryotes.</title>
        <authorList>
            <person name="Spang A."/>
            <person name="Saw J.H."/>
            <person name="Jorgensen S.L."/>
            <person name="Zaremba-Niedzwiedzka K."/>
            <person name="Martijn J."/>
            <person name="Lind A.E."/>
            <person name="van Eijk R."/>
            <person name="Schleper C."/>
            <person name="Guy L."/>
            <person name="Ettema T.J."/>
        </authorList>
    </citation>
    <scope>NUCLEOTIDE SEQUENCE</scope>
</reference>
<name>A0A0F9RXW9_9ZZZZ</name>
<accession>A0A0F9RXW9</accession>
<dbReference type="EMBL" id="LAZR01000717">
    <property type="protein sequence ID" value="KKN59709.1"/>
    <property type="molecule type" value="Genomic_DNA"/>
</dbReference>
<sequence length="41" mass="4564">MEKFDHPFKSLLQTLDKAVKASTDDNKNSSITIQSILSKIA</sequence>
<dbReference type="AlphaFoldDB" id="A0A0F9RXW9"/>
<evidence type="ECO:0000313" key="1">
    <source>
        <dbReference type="EMBL" id="KKN59709.1"/>
    </source>
</evidence>
<comment type="caution">
    <text evidence="1">The sequence shown here is derived from an EMBL/GenBank/DDBJ whole genome shotgun (WGS) entry which is preliminary data.</text>
</comment>
<proteinExistence type="predicted"/>
<organism evidence="1">
    <name type="scientific">marine sediment metagenome</name>
    <dbReference type="NCBI Taxonomy" id="412755"/>
    <lineage>
        <taxon>unclassified sequences</taxon>
        <taxon>metagenomes</taxon>
        <taxon>ecological metagenomes</taxon>
    </lineage>
</organism>